<protein>
    <submittedName>
        <fullName evidence="2">Uncharacterized protein</fullName>
    </submittedName>
</protein>
<name>D2U0U5_9GAMM</name>
<feature type="transmembrane region" description="Helical" evidence="1">
    <location>
        <begin position="20"/>
        <end position="40"/>
    </location>
</feature>
<dbReference type="AlphaFoldDB" id="D2U0U5"/>
<accession>D2U0U5</accession>
<keyword evidence="1" id="KW-0472">Membrane</keyword>
<organism evidence="2">
    <name type="scientific">Arsenophonus nasoniae</name>
    <name type="common">son-killer infecting Nasonia vitripennis</name>
    <dbReference type="NCBI Taxonomy" id="638"/>
    <lineage>
        <taxon>Bacteria</taxon>
        <taxon>Pseudomonadati</taxon>
        <taxon>Pseudomonadota</taxon>
        <taxon>Gammaproteobacteria</taxon>
        <taxon>Enterobacterales</taxon>
        <taxon>Morganellaceae</taxon>
        <taxon>Arsenophonus</taxon>
    </lineage>
</organism>
<evidence type="ECO:0000313" key="2">
    <source>
        <dbReference type="EMBL" id="CBA74119.1"/>
    </source>
</evidence>
<gene>
    <name evidence="2" type="ORF">ARN_21330</name>
</gene>
<keyword evidence="1" id="KW-1133">Transmembrane helix</keyword>
<sequence length="46" mass="5516">MLYPPSTMSFAYSSFCFPLKVTFTFRVIFIPIRFCLIISYKSLQFY</sequence>
<evidence type="ECO:0000256" key="1">
    <source>
        <dbReference type="SAM" id="Phobius"/>
    </source>
</evidence>
<dbReference type="EMBL" id="FN545218">
    <property type="protein sequence ID" value="CBA74119.1"/>
    <property type="molecule type" value="Genomic_DNA"/>
</dbReference>
<keyword evidence="1" id="KW-0812">Transmembrane</keyword>
<proteinExistence type="predicted"/>
<reference evidence="2" key="1">
    <citation type="journal article" date="2010" name="Insect Mol. Biol.">
        <title>The draft genome sequence of Arsenophonus nasoniae, son-killer bacterium of Nasonia vitripennis, reveals genes associated with virulence and symbiosis.</title>
        <authorList>
            <person name="Wilkes T."/>
            <person name="Darby A.C."/>
            <person name="Choi J."/>
            <person name="Colborne J.K."/>
            <person name="Werren J.H."/>
            <person name="Hurst G.D.D."/>
        </authorList>
    </citation>
    <scope>NUCLEOTIDE SEQUENCE</scope>
</reference>